<feature type="domain" description="Dystroglycan-type cadherin-like" evidence="4">
    <location>
        <begin position="142"/>
        <end position="238"/>
    </location>
</feature>
<evidence type="ECO:0000256" key="3">
    <source>
        <dbReference type="SAM" id="SignalP"/>
    </source>
</evidence>
<proteinExistence type="predicted"/>
<feature type="compositionally biased region" description="Basic and acidic residues" evidence="1">
    <location>
        <begin position="621"/>
        <end position="633"/>
    </location>
</feature>
<feature type="compositionally biased region" description="Polar residues" evidence="1">
    <location>
        <begin position="754"/>
        <end position="772"/>
    </location>
</feature>
<feature type="transmembrane region" description="Helical" evidence="2">
    <location>
        <begin position="472"/>
        <end position="493"/>
    </location>
</feature>
<dbReference type="SUPFAM" id="SSF49313">
    <property type="entry name" value="Cadherin-like"/>
    <property type="match status" value="3"/>
</dbReference>
<dbReference type="SMART" id="SM00736">
    <property type="entry name" value="CADG"/>
    <property type="match status" value="1"/>
</dbReference>
<comment type="caution">
    <text evidence="5">The sequence shown here is derived from an EMBL/GenBank/DDBJ whole genome shotgun (WGS) entry which is preliminary data.</text>
</comment>
<dbReference type="GO" id="GO:0016020">
    <property type="term" value="C:membrane"/>
    <property type="evidence" value="ECO:0007669"/>
    <property type="project" value="InterPro"/>
</dbReference>
<feature type="region of interest" description="Disordered" evidence="1">
    <location>
        <begin position="694"/>
        <end position="794"/>
    </location>
</feature>
<dbReference type="OrthoDB" id="41532at2759"/>
<evidence type="ECO:0000256" key="1">
    <source>
        <dbReference type="SAM" id="MobiDB-lite"/>
    </source>
</evidence>
<dbReference type="AlphaFoldDB" id="A0A8K0T4F1"/>
<dbReference type="EMBL" id="JAGPNK010000002">
    <property type="protein sequence ID" value="KAH7325902.1"/>
    <property type="molecule type" value="Genomic_DNA"/>
</dbReference>
<feature type="signal peptide" evidence="3">
    <location>
        <begin position="1"/>
        <end position="19"/>
    </location>
</feature>
<dbReference type="InterPro" id="IPR015919">
    <property type="entry name" value="Cadherin-like_sf"/>
</dbReference>
<reference evidence="5" key="1">
    <citation type="journal article" date="2021" name="Nat. Commun.">
        <title>Genetic determinants of endophytism in the Arabidopsis root mycobiome.</title>
        <authorList>
            <person name="Mesny F."/>
            <person name="Miyauchi S."/>
            <person name="Thiergart T."/>
            <person name="Pickel B."/>
            <person name="Atanasova L."/>
            <person name="Karlsson M."/>
            <person name="Huettel B."/>
            <person name="Barry K.W."/>
            <person name="Haridas S."/>
            <person name="Chen C."/>
            <person name="Bauer D."/>
            <person name="Andreopoulos W."/>
            <person name="Pangilinan J."/>
            <person name="LaButti K."/>
            <person name="Riley R."/>
            <person name="Lipzen A."/>
            <person name="Clum A."/>
            <person name="Drula E."/>
            <person name="Henrissat B."/>
            <person name="Kohler A."/>
            <person name="Grigoriev I.V."/>
            <person name="Martin F.M."/>
            <person name="Hacquard S."/>
        </authorList>
    </citation>
    <scope>NUCLEOTIDE SEQUENCE</scope>
    <source>
        <strain evidence="5">MPI-CAGE-CH-0235</strain>
    </source>
</reference>
<feature type="region of interest" description="Disordered" evidence="1">
    <location>
        <begin position="431"/>
        <end position="466"/>
    </location>
</feature>
<feature type="region of interest" description="Disordered" evidence="1">
    <location>
        <begin position="809"/>
        <end position="874"/>
    </location>
</feature>
<name>A0A8K0T4F1_9HYPO</name>
<keyword evidence="2" id="KW-0812">Transmembrane</keyword>
<organism evidence="5 6">
    <name type="scientific">Stachybotrys elegans</name>
    <dbReference type="NCBI Taxonomy" id="80388"/>
    <lineage>
        <taxon>Eukaryota</taxon>
        <taxon>Fungi</taxon>
        <taxon>Dikarya</taxon>
        <taxon>Ascomycota</taxon>
        <taxon>Pezizomycotina</taxon>
        <taxon>Sordariomycetes</taxon>
        <taxon>Hypocreomycetidae</taxon>
        <taxon>Hypocreales</taxon>
        <taxon>Stachybotryaceae</taxon>
        <taxon>Stachybotrys</taxon>
    </lineage>
</organism>
<evidence type="ECO:0000256" key="2">
    <source>
        <dbReference type="SAM" id="Phobius"/>
    </source>
</evidence>
<keyword evidence="3" id="KW-0732">Signal</keyword>
<dbReference type="Gene3D" id="2.60.40.10">
    <property type="entry name" value="Immunoglobulins"/>
    <property type="match status" value="3"/>
</dbReference>
<dbReference type="Proteomes" id="UP000813444">
    <property type="component" value="Unassembled WGS sequence"/>
</dbReference>
<feature type="compositionally biased region" description="Basic residues" evidence="1">
    <location>
        <begin position="847"/>
        <end position="857"/>
    </location>
</feature>
<evidence type="ECO:0000313" key="6">
    <source>
        <dbReference type="Proteomes" id="UP000813444"/>
    </source>
</evidence>
<sequence length="883" mass="94958">MDTIIAFFTVLDLVYPASSTPIVTFPINSQLPPVARAGQPFSYSFSQSTFQSNGNISYSLGNHPSWLSIESDQRRLFGTPDELESGSGDVVGQSVEILAADDTGVASHDATLVVSRSAAPSVKIPVEEQIGRFGSFSAPSSILSYPSTDFELSFDSNTFDHQTNMLNYYAASGNNSPLPSWVHFNEATLTFFGKTPPFESLIQPPQIFSFELVASDVVGFSAASVSFSIVVGNHRLTSDESVIKLDAKPGSPLTHDGLTSAIQLDGQQVKPGDLHVTWADFPPWLSFDPSSWILEGKPAKDDTSTNATITFTDEFSDTLEIVVMVVVEEVEEKMFKSRLEDISISPGDELNVDLAGYFTDPDDAEVRIAAEPQQDWLELDGLVLKGKVPETASGNVHILVQASSKSSGIQDTQILGIQFLEKPTLITSLSVSQASTHAPESRTNTQTSLAPTSTATEAPDEANDGGSGNTTILLATLIPILTIAIALLLVICITRRRRARRTDLVTQARLKGGNVTGEGEYYVHGASVHHIEETTVESLPRRGMQRLFTPMKNRYNAMTTRASTASILSDSSGALSAADMPPDFLMGAAGPGMSRGSRSFESRSSGDSRGSWFTMEGSSPRQERNSPGRDRRSSAPALESRRQLLPPPSFLTDSTHTSLSDALDMTVPPLFDLSPSTQPAPVGAYQPQGRVANRESIDGLSTSTSSSAALPRRREYTHSRTKTNSTAILGFGDEEPVEQVAELRPLTRMPAPTRQVSGRKTSTSPHELSPISSDGRGTGSPKPFTSGGNWSTFAPQEDDVSAVYREIVDDAPFHPSRPNTATSAGAGPRRSEGPMPLSGDIQELSLRKQRPGSRRLRAGTEPRESYEGGALTGASQSSFKIFL</sequence>
<feature type="chain" id="PRO_5035470125" description="Dystroglycan-type cadherin-like domain-containing protein" evidence="3">
    <location>
        <begin position="20"/>
        <end position="883"/>
    </location>
</feature>
<gene>
    <name evidence="5" type="ORF">B0I35DRAFT_474632</name>
</gene>
<feature type="region of interest" description="Disordered" evidence="1">
    <location>
        <begin position="586"/>
        <end position="657"/>
    </location>
</feature>
<evidence type="ECO:0000259" key="4">
    <source>
        <dbReference type="SMART" id="SM00736"/>
    </source>
</evidence>
<keyword evidence="6" id="KW-1185">Reference proteome</keyword>
<keyword evidence="2" id="KW-0472">Membrane</keyword>
<accession>A0A8K0T4F1</accession>
<feature type="compositionally biased region" description="Low complexity" evidence="1">
    <location>
        <begin position="700"/>
        <end position="710"/>
    </location>
</feature>
<dbReference type="InterPro" id="IPR013783">
    <property type="entry name" value="Ig-like_fold"/>
</dbReference>
<dbReference type="InterPro" id="IPR006644">
    <property type="entry name" value="Cadg"/>
</dbReference>
<dbReference type="Pfam" id="PF05345">
    <property type="entry name" value="He_PIG"/>
    <property type="match status" value="2"/>
</dbReference>
<feature type="compositionally biased region" description="Polar residues" evidence="1">
    <location>
        <begin position="431"/>
        <end position="456"/>
    </location>
</feature>
<keyword evidence="2" id="KW-1133">Transmembrane helix</keyword>
<protein>
    <recommendedName>
        <fullName evidence="4">Dystroglycan-type cadherin-like domain-containing protein</fullName>
    </recommendedName>
</protein>
<dbReference type="GO" id="GO:0005509">
    <property type="term" value="F:calcium ion binding"/>
    <property type="evidence" value="ECO:0007669"/>
    <property type="project" value="InterPro"/>
</dbReference>
<evidence type="ECO:0000313" key="5">
    <source>
        <dbReference type="EMBL" id="KAH7325902.1"/>
    </source>
</evidence>